<comment type="caution">
    <text evidence="1">The sequence shown here is derived from an EMBL/GenBank/DDBJ whole genome shotgun (WGS) entry which is preliminary data.</text>
</comment>
<name>X1R236_9ZZZZ</name>
<organism evidence="1">
    <name type="scientific">marine sediment metagenome</name>
    <dbReference type="NCBI Taxonomy" id="412755"/>
    <lineage>
        <taxon>unclassified sequences</taxon>
        <taxon>metagenomes</taxon>
        <taxon>ecological metagenomes</taxon>
    </lineage>
</organism>
<protein>
    <submittedName>
        <fullName evidence="1">Uncharacterized protein</fullName>
    </submittedName>
</protein>
<proteinExistence type="predicted"/>
<reference evidence="1" key="1">
    <citation type="journal article" date="2014" name="Front. Microbiol.">
        <title>High frequency of phylogenetically diverse reductive dehalogenase-homologous genes in deep subseafloor sedimentary metagenomes.</title>
        <authorList>
            <person name="Kawai M."/>
            <person name="Futagami T."/>
            <person name="Toyoda A."/>
            <person name="Takaki Y."/>
            <person name="Nishi S."/>
            <person name="Hori S."/>
            <person name="Arai W."/>
            <person name="Tsubouchi T."/>
            <person name="Morono Y."/>
            <person name="Uchiyama I."/>
            <person name="Ito T."/>
            <person name="Fujiyama A."/>
            <person name="Inagaki F."/>
            <person name="Takami H."/>
        </authorList>
    </citation>
    <scope>NUCLEOTIDE SEQUENCE</scope>
    <source>
        <strain evidence="1">Expedition CK06-06</strain>
    </source>
</reference>
<gene>
    <name evidence="1" type="ORF">S12H4_22298</name>
</gene>
<sequence length="51" mass="5816">WMLDEFDNGKSPQTVIGVALSKYRERWGGDKVVDFQQNNKSKVELEKAGIC</sequence>
<feature type="non-terminal residue" evidence="1">
    <location>
        <position position="1"/>
    </location>
</feature>
<accession>X1R236</accession>
<dbReference type="EMBL" id="BARW01011600">
    <property type="protein sequence ID" value="GAI74603.1"/>
    <property type="molecule type" value="Genomic_DNA"/>
</dbReference>
<dbReference type="AlphaFoldDB" id="X1R236"/>
<evidence type="ECO:0000313" key="1">
    <source>
        <dbReference type="EMBL" id="GAI74603.1"/>
    </source>
</evidence>